<dbReference type="PANTHER" id="PTHR12835">
    <property type="entry name" value="BIOTIN PROTEIN LIGASE"/>
    <property type="match status" value="1"/>
</dbReference>
<dbReference type="PROSITE" id="PS51733">
    <property type="entry name" value="BPL_LPL_CATALYTIC"/>
    <property type="match status" value="1"/>
</dbReference>
<keyword evidence="5" id="KW-0804">Transcription</keyword>
<dbReference type="EMBL" id="JAJHJB010000023">
    <property type="protein sequence ID" value="MCC5466872.1"/>
    <property type="molecule type" value="Genomic_DNA"/>
</dbReference>
<keyword evidence="2 5" id="KW-0547">Nucleotide-binding</keyword>
<evidence type="ECO:0000256" key="5">
    <source>
        <dbReference type="HAMAP-Rule" id="MF_00978"/>
    </source>
</evidence>
<feature type="binding site" evidence="5">
    <location>
        <position position="115"/>
    </location>
    <ligand>
        <name>biotin</name>
        <dbReference type="ChEBI" id="CHEBI:57586"/>
    </ligand>
</feature>
<dbReference type="Gene3D" id="1.10.10.10">
    <property type="entry name" value="Winged helix-like DNA-binding domain superfamily/Winged helix DNA-binding domain"/>
    <property type="match status" value="1"/>
</dbReference>
<dbReference type="InterPro" id="IPR008988">
    <property type="entry name" value="Transcriptional_repressor_C"/>
</dbReference>
<dbReference type="Pfam" id="PF02237">
    <property type="entry name" value="BPL_C"/>
    <property type="match status" value="1"/>
</dbReference>
<feature type="binding site" evidence="5">
    <location>
        <position position="186"/>
    </location>
    <ligand>
        <name>biotin</name>
        <dbReference type="ChEBI" id="CHEBI:57586"/>
    </ligand>
</feature>
<reference evidence="7" key="1">
    <citation type="submission" date="2021-11" db="EMBL/GenBank/DDBJ databases">
        <title>Description of a new species Pelosinus isolated from the bottom sediments of Lake Baikal.</title>
        <authorList>
            <person name="Zakharyuk A."/>
        </authorList>
    </citation>
    <scope>NUCLEOTIDE SEQUENCE</scope>
    <source>
        <strain evidence="7">Bkl1</strain>
    </source>
</reference>
<dbReference type="CDD" id="cd00090">
    <property type="entry name" value="HTH_ARSR"/>
    <property type="match status" value="1"/>
</dbReference>
<evidence type="ECO:0000256" key="2">
    <source>
        <dbReference type="ARBA" id="ARBA00022741"/>
    </source>
</evidence>
<dbReference type="Pfam" id="PF03099">
    <property type="entry name" value="BPL_LplA_LipB"/>
    <property type="match status" value="1"/>
</dbReference>
<evidence type="ECO:0000313" key="7">
    <source>
        <dbReference type="EMBL" id="MCC5466872.1"/>
    </source>
</evidence>
<feature type="binding site" evidence="5">
    <location>
        <begin position="91"/>
        <end position="93"/>
    </location>
    <ligand>
        <name>biotin</name>
        <dbReference type="ChEBI" id="CHEBI:57586"/>
    </ligand>
</feature>
<organism evidence="7 8">
    <name type="scientific">Pelosinus baikalensis</name>
    <dbReference type="NCBI Taxonomy" id="2892015"/>
    <lineage>
        <taxon>Bacteria</taxon>
        <taxon>Bacillati</taxon>
        <taxon>Bacillota</taxon>
        <taxon>Negativicutes</taxon>
        <taxon>Selenomonadales</taxon>
        <taxon>Sporomusaceae</taxon>
        <taxon>Pelosinus</taxon>
    </lineage>
</organism>
<dbReference type="NCBIfam" id="TIGR00121">
    <property type="entry name" value="birA_ligase"/>
    <property type="match status" value="1"/>
</dbReference>
<dbReference type="GO" id="GO:0004077">
    <property type="term" value="F:biotin--[biotin carboxyl-carrier protein] ligase activity"/>
    <property type="evidence" value="ECO:0007669"/>
    <property type="project" value="UniProtKB-EC"/>
</dbReference>
<dbReference type="InterPro" id="IPR004143">
    <property type="entry name" value="BPL_LPL_catalytic"/>
</dbReference>
<dbReference type="EC" id="6.3.4.15" evidence="5"/>
<dbReference type="SUPFAM" id="SSF50037">
    <property type="entry name" value="C-terminal domain of transcriptional repressors"/>
    <property type="match status" value="1"/>
</dbReference>
<accession>A0ABS8HV97</accession>
<dbReference type="SUPFAM" id="SSF55681">
    <property type="entry name" value="Class II aaRS and biotin synthetases"/>
    <property type="match status" value="1"/>
</dbReference>
<dbReference type="PANTHER" id="PTHR12835:SF5">
    <property type="entry name" value="BIOTIN--PROTEIN LIGASE"/>
    <property type="match status" value="1"/>
</dbReference>
<keyword evidence="5" id="KW-0678">Repressor</keyword>
<dbReference type="RefSeq" id="WP_229535954.1">
    <property type="nucleotide sequence ID" value="NZ_JAJHJB010000023.1"/>
</dbReference>
<comment type="similarity">
    <text evidence="5">Belongs to the biotin--protein ligase family.</text>
</comment>
<dbReference type="Pfam" id="PF08279">
    <property type="entry name" value="HTH_11"/>
    <property type="match status" value="1"/>
</dbReference>
<dbReference type="Proteomes" id="UP001165492">
    <property type="component" value="Unassembled WGS sequence"/>
</dbReference>
<name>A0ABS8HV97_9FIRM</name>
<feature type="domain" description="BPL/LPL catalytic" evidence="6">
    <location>
        <begin position="67"/>
        <end position="259"/>
    </location>
</feature>
<keyword evidence="1 5" id="KW-0436">Ligase</keyword>
<evidence type="ECO:0000256" key="4">
    <source>
        <dbReference type="ARBA" id="ARBA00023267"/>
    </source>
</evidence>
<comment type="caution">
    <text evidence="7">The sequence shown here is derived from an EMBL/GenBank/DDBJ whole genome shotgun (WGS) entry which is preliminary data.</text>
</comment>
<feature type="binding site" evidence="5">
    <location>
        <begin position="119"/>
        <end position="121"/>
    </location>
    <ligand>
        <name>biotin</name>
        <dbReference type="ChEBI" id="CHEBI:57586"/>
    </ligand>
</feature>
<dbReference type="SUPFAM" id="SSF46785">
    <property type="entry name" value="Winged helix' DNA-binding domain"/>
    <property type="match status" value="1"/>
</dbReference>
<evidence type="ECO:0000259" key="6">
    <source>
        <dbReference type="PROSITE" id="PS51733"/>
    </source>
</evidence>
<keyword evidence="5" id="KW-0238">DNA-binding</keyword>
<dbReference type="Gene3D" id="2.30.30.100">
    <property type="match status" value="1"/>
</dbReference>
<comment type="function">
    <text evidence="5">Acts both as a biotin--[acetyl-CoA-carboxylase] ligase and a repressor.</text>
</comment>
<dbReference type="InterPro" id="IPR004408">
    <property type="entry name" value="Biotin_CoA_COase_ligase"/>
</dbReference>
<gene>
    <name evidence="5" type="primary">birA</name>
    <name evidence="7" type="ORF">LMF89_16110</name>
</gene>
<dbReference type="Gene3D" id="3.30.930.10">
    <property type="entry name" value="Bira Bifunctional Protein, Domain 2"/>
    <property type="match status" value="1"/>
</dbReference>
<dbReference type="InterPro" id="IPR045864">
    <property type="entry name" value="aa-tRNA-synth_II/BPL/LPL"/>
</dbReference>
<evidence type="ECO:0000313" key="8">
    <source>
        <dbReference type="Proteomes" id="UP001165492"/>
    </source>
</evidence>
<dbReference type="InterPro" id="IPR003142">
    <property type="entry name" value="BPL_C"/>
</dbReference>
<comment type="catalytic activity">
    <reaction evidence="5">
        <text>biotin + L-lysyl-[protein] + ATP = N(6)-biotinyl-L-lysyl-[protein] + AMP + diphosphate + H(+)</text>
        <dbReference type="Rhea" id="RHEA:11756"/>
        <dbReference type="Rhea" id="RHEA-COMP:9752"/>
        <dbReference type="Rhea" id="RHEA-COMP:10505"/>
        <dbReference type="ChEBI" id="CHEBI:15378"/>
        <dbReference type="ChEBI" id="CHEBI:29969"/>
        <dbReference type="ChEBI" id="CHEBI:30616"/>
        <dbReference type="ChEBI" id="CHEBI:33019"/>
        <dbReference type="ChEBI" id="CHEBI:57586"/>
        <dbReference type="ChEBI" id="CHEBI:83144"/>
        <dbReference type="ChEBI" id="CHEBI:456215"/>
        <dbReference type="EC" id="6.3.4.15"/>
    </reaction>
</comment>
<feature type="DNA-binding region" description="H-T-H motif" evidence="5">
    <location>
        <begin position="19"/>
        <end position="38"/>
    </location>
</feature>
<dbReference type="CDD" id="cd16442">
    <property type="entry name" value="BPL"/>
    <property type="match status" value="1"/>
</dbReference>
<keyword evidence="4 5" id="KW-0092">Biotin</keyword>
<evidence type="ECO:0000256" key="1">
    <source>
        <dbReference type="ARBA" id="ARBA00022598"/>
    </source>
</evidence>
<keyword evidence="8" id="KW-1185">Reference proteome</keyword>
<dbReference type="InterPro" id="IPR011991">
    <property type="entry name" value="ArsR-like_HTH"/>
</dbReference>
<keyword evidence="3 5" id="KW-0067">ATP-binding</keyword>
<sequence>MRTSILNMLRNYSNEYLSGEEISRQLAVSRTAIWKHIQTLKQGGYEIEAHPRRGYRLKSVPDFLLPDEIRDQLQTKTLGQKEIFYLENIDSTNNEAKKQANLGCHEGAIVLSEMQNGGRGRISRSWFSPAGKGIWLSVVLRPPFHPYDAPKCTLLAAVAVTKAIRSVTQVQCGIKWPNDILYEGKKIVGILTEMNAEMDAINYVVIGIGINVNISQEEFPLELRQIATSLSVAADKPIPRLPLLQEILSALEKEYHKVIQHGFVEMLDEWRELSVTLGQTVDIIGASEKSSGLAVDIDKDGALLVEIEGRIEKIIAGDVSIRPRSKNLL</sequence>
<dbReference type="InterPro" id="IPR036390">
    <property type="entry name" value="WH_DNA-bd_sf"/>
</dbReference>
<dbReference type="InterPro" id="IPR030855">
    <property type="entry name" value="Bifunct_BirA"/>
</dbReference>
<dbReference type="InterPro" id="IPR036388">
    <property type="entry name" value="WH-like_DNA-bd_sf"/>
</dbReference>
<dbReference type="InterPro" id="IPR013196">
    <property type="entry name" value="HTH_11"/>
</dbReference>
<protein>
    <recommendedName>
        <fullName evidence="5">Bifunctional ligase/repressor BirA</fullName>
    </recommendedName>
    <alternativeName>
        <fullName evidence="5">Biotin--[acetyl-CoA-carboxylase] ligase</fullName>
        <ecNumber evidence="5">6.3.4.15</ecNumber>
    </alternativeName>
    <alternativeName>
        <fullName evidence="5">Biotin--protein ligase</fullName>
    </alternativeName>
    <alternativeName>
        <fullName evidence="5">Biotin-[acetyl-CoA carboxylase] synthetase</fullName>
    </alternativeName>
</protein>
<evidence type="ECO:0000256" key="3">
    <source>
        <dbReference type="ARBA" id="ARBA00022840"/>
    </source>
</evidence>
<proteinExistence type="inferred from homology"/>
<keyword evidence="5" id="KW-0805">Transcription regulation</keyword>
<dbReference type="HAMAP" id="MF_00978">
    <property type="entry name" value="Bifunct_BirA"/>
    <property type="match status" value="1"/>
</dbReference>